<gene>
    <name evidence="4" type="ordered locus">Msip34_1618</name>
</gene>
<evidence type="ECO:0000313" key="5">
    <source>
        <dbReference type="Proteomes" id="UP000002743"/>
    </source>
</evidence>
<keyword evidence="1" id="KW-0175">Coiled coil</keyword>
<dbReference type="eggNOG" id="COG5281">
    <property type="taxonomic scope" value="Bacteria"/>
</dbReference>
<feature type="transmembrane region" description="Helical" evidence="2">
    <location>
        <begin position="374"/>
        <end position="399"/>
    </location>
</feature>
<reference evidence="4 5" key="2">
    <citation type="journal article" date="2011" name="J. Bacteriol.">
        <title>Genomes of three methylotrophs from a single niche uncover genetic and metabolic divergence of Methylophilaceae.</title>
        <authorList>
            <person name="Lapidus A."/>
            <person name="Clum A."/>
            <person name="Labutti K."/>
            <person name="Kaluzhnaya M.G."/>
            <person name="Lim S."/>
            <person name="Beck D.A."/>
            <person name="Glavina Del Rio T."/>
            <person name="Nolan M."/>
            <person name="Mavromatis K."/>
            <person name="Huntemann M."/>
            <person name="Lucas S."/>
            <person name="Lidstrom M.E."/>
            <person name="Ivanova N."/>
            <person name="Chistoserdova L."/>
        </authorList>
    </citation>
    <scope>NUCLEOTIDE SEQUENCE [LARGE SCALE GENOMIC DNA]</scope>
    <source>
        <strain evidence="4 5">SIP3-4</strain>
    </source>
</reference>
<keyword evidence="2" id="KW-1133">Transmembrane helix</keyword>
<dbReference type="STRING" id="582744.Msip34_1618"/>
<organism evidence="4 5">
    <name type="scientific">Methylovorus glucosotrophus (strain SIP3-4)</name>
    <dbReference type="NCBI Taxonomy" id="582744"/>
    <lineage>
        <taxon>Bacteria</taxon>
        <taxon>Pseudomonadati</taxon>
        <taxon>Pseudomonadota</taxon>
        <taxon>Betaproteobacteria</taxon>
        <taxon>Nitrosomonadales</taxon>
        <taxon>Methylophilaceae</taxon>
        <taxon>Methylovorus</taxon>
    </lineage>
</organism>
<dbReference type="KEGG" id="mei:Msip34_1618"/>
<name>C6XE88_METGS</name>
<dbReference type="EMBL" id="CP001674">
    <property type="protein sequence ID" value="ACT50863.1"/>
    <property type="molecule type" value="Genomic_DNA"/>
</dbReference>
<evidence type="ECO:0000259" key="3">
    <source>
        <dbReference type="Pfam" id="PF20155"/>
    </source>
</evidence>
<feature type="coiled-coil region" evidence="1">
    <location>
        <begin position="491"/>
        <end position="543"/>
    </location>
</feature>
<dbReference type="HOGENOM" id="CLU_250829_0_0_4"/>
<dbReference type="OrthoDB" id="8543134at2"/>
<accession>C6XE88</accession>
<dbReference type="NCBIfam" id="TIGR02675">
    <property type="entry name" value="tape_meas_nterm"/>
    <property type="match status" value="1"/>
</dbReference>
<feature type="coiled-coil region" evidence="1">
    <location>
        <begin position="400"/>
        <end position="461"/>
    </location>
</feature>
<dbReference type="eggNOG" id="COG0419">
    <property type="taxonomic scope" value="Bacteria"/>
</dbReference>
<evidence type="ECO:0000313" key="4">
    <source>
        <dbReference type="EMBL" id="ACT50863.1"/>
    </source>
</evidence>
<reference evidence="5" key="1">
    <citation type="submission" date="2009-07" db="EMBL/GenBank/DDBJ databases">
        <title>Complete sequence of chromosome of Methylovorus sp. SIP3-4.</title>
        <authorList>
            <person name="Lucas S."/>
            <person name="Copeland A."/>
            <person name="Lapidus A."/>
            <person name="Glavina del Rio T."/>
            <person name="Tice H."/>
            <person name="Bruce D."/>
            <person name="Goodwin L."/>
            <person name="Pitluck S."/>
            <person name="Clum A."/>
            <person name="Larimer F."/>
            <person name="Land M."/>
            <person name="Hauser L."/>
            <person name="Kyrpides N."/>
            <person name="Mikhailova N."/>
            <person name="Kayluzhnaya M."/>
            <person name="Chistoserdova L."/>
        </authorList>
    </citation>
    <scope>NUCLEOTIDE SEQUENCE [LARGE SCALE GENOMIC DNA]</scope>
    <source>
        <strain evidence="5">SIP3-4</strain>
    </source>
</reference>
<evidence type="ECO:0000256" key="1">
    <source>
        <dbReference type="SAM" id="Coils"/>
    </source>
</evidence>
<feature type="domain" description="Tape measure protein N-terminal" evidence="3">
    <location>
        <begin position="130"/>
        <end position="320"/>
    </location>
</feature>
<sequence>MIDISTIGVGIDSSQVKVGARDLDNFGQAADAASRKADSLGASATKNANRFDELAKELALANRLLGSGIPVSESRTRAAYAMAGATQSQIDELVKLERSLKKAEEASNSSLLSMGKLSALLGAAFSITGISHVLDEYTKFTAQLRLATRSAEEYSAAYQNVISIARSSQSEIGSTGVLYARLNNALRELGVTQSQVSSITETVALSLRVSGATAAESASAMLQLSQAFGSGVLRGEEFNAVNEAAPGLMRALAESLGVPIGALRKMASEGELTSDVLAKAYSDPKLLASLREQAKEVQTISSGWTALKNELTIALGEFDKAVGISSAVAGALIGIAQNLDLVAVGAAGAGTAMAFIYAPAVLSGLKVLADAFLLLWTRITGPLGIVAALGVLGAEMYLFRDRSVTALDRIKEKAEEMNKELAKTKGLIDESTEYGKAKIALNEYMREKAKLVQQERDYQEQLDKTSKIRTVQNLGTLLPLERGLKATQDQLKASNALIDETIKKISELESAGSEEIKAPKQKFAQLTAEIKSALDIRKEYTEQATAIIAAAQEEGISNEVLQGKLVALTDKYYKVGKAKKKHVELNDEQKQSLRELQREIDLEGSLEAEAYKKRADAQKDFTEGLNSSRKAVDDLLSSAYKQIESTQQQIDEMVKGKAAVNALEAARLRETSSAYAQNAAWAQQNGVAAENVQYMKDMASRFEDLAVAREKSFEKSQVLENLKDVQAANKKSVESMQREYERMSDNINRALTDALMRGFDSGKSFAENFRDTLVSLFKTLVLQPVVKFLVDASGISSILGTLSNGAAVSGFSGSSVAGGSSSGLGSIVSLAKNIYSGITAGFDSLNASLVGKIGDLGTFLVDKGFNNLGGMIGQYNTQIASALPYSAAVLNLLQGNTTGAALSAAGAFLGNLTPLGPIGGAIGASIGSMVGGLFGGGAPLRNWAQVTSKYDTSDTFKVTDTLAKRGGTAVISPLTDLNKAFSKQLDGFMEAMGSDAALRLVSSFSTRPDHDTKAALSGSINGKSFSLGQILYDENDTKAWSKYVSTVLGKGMVAAIRASNLEQGFKDLFKGFTGQEGVTKLMGYVIDFKNASEELMDTYGITAETAAKIARQGGSTNKEILAFTQAFAEFSLGLMKQSEQILLARNNFTKAMNDIIEGVSAPDSLDGFDAILASIDTSTKAGQKQFADLFKLRDTFSELTSTVDNIKSAVKSSIYDLLPDDQKLKAQAADIKALFEKYNLTVPVDAQGMLDIANSIDYTTEAGLDLAAALPSLVEAFKLTQSSGNELIAKFKGYADSLKSFGQSLVTGSNALLSPNDQYVAAKAEFEKNSALAAAGNDEALANFQTIAQAFLDASKAFNASSQGYFNDLEAVKAATSTAQVSALAKADVLSVTDMTTAVAAGTSQANVELVTELQEQNTHLAAMVRLLQASQQQILDKLSSLEASSQDAANAALLQAAS</sequence>
<keyword evidence="2" id="KW-0812">Transmembrane</keyword>
<keyword evidence="5" id="KW-1185">Reference proteome</keyword>
<dbReference type="InterPro" id="IPR013491">
    <property type="entry name" value="Tape_meas_N"/>
</dbReference>
<evidence type="ECO:0000256" key="2">
    <source>
        <dbReference type="SAM" id="Phobius"/>
    </source>
</evidence>
<keyword evidence="2" id="KW-0472">Membrane</keyword>
<dbReference type="Proteomes" id="UP000002743">
    <property type="component" value="Chromosome"/>
</dbReference>
<dbReference type="RefSeq" id="WP_015830278.1">
    <property type="nucleotide sequence ID" value="NC_012969.1"/>
</dbReference>
<proteinExistence type="predicted"/>
<feature type="transmembrane region" description="Helical" evidence="2">
    <location>
        <begin position="341"/>
        <end position="362"/>
    </location>
</feature>
<protein>
    <submittedName>
        <fullName evidence="4">Phage tape measure protein</fullName>
    </submittedName>
</protein>
<dbReference type="Pfam" id="PF20155">
    <property type="entry name" value="TMP_3"/>
    <property type="match status" value="1"/>
</dbReference>